<accession>A0AAW0PHQ3</accession>
<comment type="caution">
    <text evidence="1">The sequence shown here is derived from an EMBL/GenBank/DDBJ whole genome shotgun (WGS) entry which is preliminary data.</text>
</comment>
<dbReference type="EMBL" id="JBBPFD010000004">
    <property type="protein sequence ID" value="KAK7929363.1"/>
    <property type="molecule type" value="Genomic_DNA"/>
</dbReference>
<keyword evidence="2" id="KW-1185">Reference proteome</keyword>
<protein>
    <submittedName>
        <fullName evidence="1">Uncharacterized protein</fullName>
    </submittedName>
</protein>
<evidence type="ECO:0000313" key="2">
    <source>
        <dbReference type="Proteomes" id="UP001460270"/>
    </source>
</evidence>
<proteinExistence type="predicted"/>
<dbReference type="Proteomes" id="UP001460270">
    <property type="component" value="Unassembled WGS sequence"/>
</dbReference>
<evidence type="ECO:0000313" key="1">
    <source>
        <dbReference type="EMBL" id="KAK7929363.1"/>
    </source>
</evidence>
<gene>
    <name evidence="1" type="ORF">WMY93_005758</name>
</gene>
<dbReference type="AlphaFoldDB" id="A0AAW0PHQ3"/>
<organism evidence="1 2">
    <name type="scientific">Mugilogobius chulae</name>
    <name type="common">yellowstripe goby</name>
    <dbReference type="NCBI Taxonomy" id="88201"/>
    <lineage>
        <taxon>Eukaryota</taxon>
        <taxon>Metazoa</taxon>
        <taxon>Chordata</taxon>
        <taxon>Craniata</taxon>
        <taxon>Vertebrata</taxon>
        <taxon>Euteleostomi</taxon>
        <taxon>Actinopterygii</taxon>
        <taxon>Neopterygii</taxon>
        <taxon>Teleostei</taxon>
        <taxon>Neoteleostei</taxon>
        <taxon>Acanthomorphata</taxon>
        <taxon>Gobiaria</taxon>
        <taxon>Gobiiformes</taxon>
        <taxon>Gobioidei</taxon>
        <taxon>Gobiidae</taxon>
        <taxon>Gobionellinae</taxon>
        <taxon>Mugilogobius</taxon>
    </lineage>
</organism>
<sequence length="177" mass="19798">MKKELETTAAEIRANLDAEVAIMSVRMERIEAKIANKSTLRFDPIVSVIIVGLQQEDHEDLMAKVLDLLRNGLCCDPVPTPAAVERVRARGNKPGVVKVQLSSVEEKVAVLKRKAKLKEDVRFQRVFVASAKSHAERLLDLNFRALLRETFVGKDFYLAANGRLVKRTGGQPRQGHE</sequence>
<reference evidence="2" key="1">
    <citation type="submission" date="2024-04" db="EMBL/GenBank/DDBJ databases">
        <title>Salinicola lusitanus LLJ914,a marine bacterium isolated from the Okinawa Trough.</title>
        <authorList>
            <person name="Li J."/>
        </authorList>
    </citation>
    <scope>NUCLEOTIDE SEQUENCE [LARGE SCALE GENOMIC DNA]</scope>
</reference>
<name>A0AAW0PHQ3_9GOBI</name>